<dbReference type="SUPFAM" id="SSF49854">
    <property type="entry name" value="Spermadhesin, CUB domain"/>
    <property type="match status" value="2"/>
</dbReference>
<dbReference type="PANTHER" id="PTHR24251">
    <property type="entry name" value="OVOCHYMASE-RELATED"/>
    <property type="match status" value="1"/>
</dbReference>
<comment type="caution">
    <text evidence="4">Lacks conserved residue(s) required for the propagation of feature annotation.</text>
</comment>
<dbReference type="SUPFAM" id="SSF49899">
    <property type="entry name" value="Concanavalin A-like lectins/glucanases"/>
    <property type="match status" value="1"/>
</dbReference>
<dbReference type="InterPro" id="IPR013320">
    <property type="entry name" value="ConA-like_dom_sf"/>
</dbReference>
<dbReference type="Pfam" id="PF02210">
    <property type="entry name" value="Laminin_G_2"/>
    <property type="match status" value="1"/>
</dbReference>
<evidence type="ECO:0000313" key="6">
    <source>
        <dbReference type="Proteomes" id="UP001152795"/>
    </source>
</evidence>
<dbReference type="InterPro" id="IPR001791">
    <property type="entry name" value="Laminin_G"/>
</dbReference>
<feature type="disulfide bond" evidence="3">
    <location>
        <begin position="201"/>
        <end position="218"/>
    </location>
</feature>
<name>A0A6S7J0R5_PARCT</name>
<feature type="disulfide bond" evidence="3">
    <location>
        <begin position="20"/>
        <end position="47"/>
    </location>
</feature>
<dbReference type="CDD" id="cd00041">
    <property type="entry name" value="CUB"/>
    <property type="match status" value="2"/>
</dbReference>
<dbReference type="InterPro" id="IPR035914">
    <property type="entry name" value="Sperma_CUB_dom_sf"/>
</dbReference>
<evidence type="ECO:0000313" key="5">
    <source>
        <dbReference type="EMBL" id="CAB4023290.1"/>
    </source>
</evidence>
<dbReference type="Gene3D" id="2.60.120.200">
    <property type="match status" value="1"/>
</dbReference>
<dbReference type="Gene3D" id="2.60.120.290">
    <property type="entry name" value="Spermadhesin, CUB domain"/>
    <property type="match status" value="2"/>
</dbReference>
<dbReference type="EMBL" id="CACRXK020012419">
    <property type="protein sequence ID" value="CAB4023290.1"/>
    <property type="molecule type" value="Genomic_DNA"/>
</dbReference>
<gene>
    <name evidence="5" type="ORF">PACLA_8A044520</name>
</gene>
<dbReference type="OrthoDB" id="6116165at2759"/>
<evidence type="ECO:0000256" key="3">
    <source>
        <dbReference type="PROSITE-ProRule" id="PRU00059"/>
    </source>
</evidence>
<reference evidence="5" key="1">
    <citation type="submission" date="2020-04" db="EMBL/GenBank/DDBJ databases">
        <authorList>
            <person name="Alioto T."/>
            <person name="Alioto T."/>
            <person name="Gomez Garrido J."/>
        </authorList>
    </citation>
    <scope>NUCLEOTIDE SEQUENCE</scope>
    <source>
        <strain evidence="5">A484AB</strain>
    </source>
</reference>
<dbReference type="SMART" id="SM00282">
    <property type="entry name" value="LamG"/>
    <property type="match status" value="1"/>
</dbReference>
<dbReference type="SMART" id="SM00042">
    <property type="entry name" value="CUB"/>
    <property type="match status" value="2"/>
</dbReference>
<dbReference type="Proteomes" id="UP001152795">
    <property type="component" value="Unassembled WGS sequence"/>
</dbReference>
<protein>
    <submittedName>
        <fullName evidence="5">Uncharacterized protein</fullName>
    </submittedName>
</protein>
<comment type="caution">
    <text evidence="5">The sequence shown here is derived from an EMBL/GenBank/DDBJ whole genome shotgun (WGS) entry which is preliminary data.</text>
</comment>
<dbReference type="CDD" id="cd00110">
    <property type="entry name" value="LamG"/>
    <property type="match status" value="1"/>
</dbReference>
<evidence type="ECO:0000256" key="4">
    <source>
        <dbReference type="PROSITE-ProRule" id="PRU00122"/>
    </source>
</evidence>
<dbReference type="FunFam" id="2.60.120.290:FF:000005">
    <property type="entry name" value="Procollagen C-endopeptidase enhancer 1"/>
    <property type="match status" value="1"/>
</dbReference>
<dbReference type="PROSITE" id="PS01180">
    <property type="entry name" value="CUB"/>
    <property type="match status" value="2"/>
</dbReference>
<sequence>MISVSLLCLLFTIIEGANICNLRDTTNPTGDVSSPNYPRNYPISQQCSFTITVTIGKSIVISFKAMDLEQDEDENACYDSVEIKDLVTNDKTEYCGNKLPEDFTSKSNEIQISFTSDFSDAGELKPTGFRFTYRAIANIKRTSVCPGREFIGNKDGGYISSPNYPLNYGNNVNCMFTLIVPAGKKTTIEFVEMMVEYEPGCRNDRLNISSATESRIICGQGSPKGSVFHGVKVFFHFLTNRQTTKKGFLIKYHFTDDETYSNDCVCPRGNSYIRVDLTQKKLLRHTDDIRFEFKTTQSSSLLLHAMGRHRDFLRVKLVQGQLKFSVDLGTGKGTITVPSRALNDGQWHFVEITRNGRRVKVNVDRRVAGIVETPGIFTKLDLRAPNALMYVAGSPRRQHGSNFVGCLKNFVIDNRRPIVDALRGDPAHTVYFNPFPRCFAT</sequence>
<dbReference type="PROSITE" id="PS50025">
    <property type="entry name" value="LAM_G_DOMAIN"/>
    <property type="match status" value="1"/>
</dbReference>
<dbReference type="PANTHER" id="PTHR24251:SF37">
    <property type="entry name" value="CUB DOMAIN-CONTAINING PROTEIN"/>
    <property type="match status" value="1"/>
</dbReference>
<keyword evidence="6" id="KW-1185">Reference proteome</keyword>
<accession>A0A6S7J0R5</accession>
<organism evidence="5 6">
    <name type="scientific">Paramuricea clavata</name>
    <name type="common">Red gorgonian</name>
    <name type="synonym">Violescent sea-whip</name>
    <dbReference type="NCBI Taxonomy" id="317549"/>
    <lineage>
        <taxon>Eukaryota</taxon>
        <taxon>Metazoa</taxon>
        <taxon>Cnidaria</taxon>
        <taxon>Anthozoa</taxon>
        <taxon>Octocorallia</taxon>
        <taxon>Malacalcyonacea</taxon>
        <taxon>Plexauridae</taxon>
        <taxon>Paramuricea</taxon>
    </lineage>
</organism>
<evidence type="ECO:0000256" key="2">
    <source>
        <dbReference type="ARBA" id="ARBA00023157"/>
    </source>
</evidence>
<dbReference type="AlphaFoldDB" id="A0A6S7J0R5"/>
<keyword evidence="2 3" id="KW-1015">Disulfide bond</keyword>
<keyword evidence="1" id="KW-0677">Repeat</keyword>
<dbReference type="Pfam" id="PF00431">
    <property type="entry name" value="CUB"/>
    <property type="match status" value="2"/>
</dbReference>
<dbReference type="InterPro" id="IPR000859">
    <property type="entry name" value="CUB_dom"/>
</dbReference>
<evidence type="ECO:0000256" key="1">
    <source>
        <dbReference type="ARBA" id="ARBA00022737"/>
    </source>
</evidence>
<proteinExistence type="predicted"/>